<evidence type="ECO:0000313" key="3">
    <source>
        <dbReference type="Proteomes" id="UP000555103"/>
    </source>
</evidence>
<sequence length="300" mass="35479">MINFKQITLSDKKDIDACFDGNQYRACDFCFANLYAWNAKFKTVFAIEHKTIFLRFQDSDGQLYYMMPIGKMPLREAFGRIMQDAEENRIPFQMKGISKKMWEQIQHEMPDTFYYIPDRNNDEYLYFSERLIKLSGKKLQSKRNHINRFKADNPDWEYFPLTSRKELDECSRMLDEWEEVNVAKIDFSQRYDYIATKILLRDFDILQLRGGAVRVNGRIVAFTIGEPLTNDTFVVHVEKAFGGINGAYTIINQQFIEHEASEFTYINREEDMGMENLRKAKLSYYPDLLLEEAILIPLVK</sequence>
<organism evidence="2 3">
    <name type="scientific">Dysgonomonas hofstadii</name>
    <dbReference type="NCBI Taxonomy" id="637886"/>
    <lineage>
        <taxon>Bacteria</taxon>
        <taxon>Pseudomonadati</taxon>
        <taxon>Bacteroidota</taxon>
        <taxon>Bacteroidia</taxon>
        <taxon>Bacteroidales</taxon>
        <taxon>Dysgonomonadaceae</taxon>
        <taxon>Dysgonomonas</taxon>
    </lineage>
</organism>
<dbReference type="SUPFAM" id="SSF55729">
    <property type="entry name" value="Acyl-CoA N-acyltransferases (Nat)"/>
    <property type="match status" value="2"/>
</dbReference>
<protein>
    <recommendedName>
        <fullName evidence="1">Phosphatidylglycerol lysyltransferase C-terminal domain-containing protein</fullName>
    </recommendedName>
</protein>
<keyword evidence="3" id="KW-1185">Reference proteome</keyword>
<dbReference type="Proteomes" id="UP000555103">
    <property type="component" value="Unassembled WGS sequence"/>
</dbReference>
<dbReference type="PANTHER" id="PTHR41373:SF1">
    <property type="entry name" value="PHOSPHATIDYLGLYCEROL LYSYLTRANSFERASE C-TERMINAL DOMAIN-CONTAINING PROTEIN"/>
    <property type="match status" value="1"/>
</dbReference>
<dbReference type="EMBL" id="JACIEP010000019">
    <property type="protein sequence ID" value="MBB4037914.1"/>
    <property type="molecule type" value="Genomic_DNA"/>
</dbReference>
<gene>
    <name evidence="2" type="ORF">GGR21_003838</name>
</gene>
<name>A0A840CWB5_9BACT</name>
<reference evidence="2 3" key="1">
    <citation type="submission" date="2020-08" db="EMBL/GenBank/DDBJ databases">
        <title>Genomic Encyclopedia of Type Strains, Phase IV (KMG-IV): sequencing the most valuable type-strain genomes for metagenomic binning, comparative biology and taxonomic classification.</title>
        <authorList>
            <person name="Goeker M."/>
        </authorList>
    </citation>
    <scope>NUCLEOTIDE SEQUENCE [LARGE SCALE GENOMIC DNA]</scope>
    <source>
        <strain evidence="2 3">DSM 104969</strain>
    </source>
</reference>
<dbReference type="Pfam" id="PF09924">
    <property type="entry name" value="LPG_synthase_C"/>
    <property type="match status" value="1"/>
</dbReference>
<accession>A0A840CWB5</accession>
<dbReference type="Gene3D" id="3.40.630.30">
    <property type="match status" value="1"/>
</dbReference>
<dbReference type="InterPro" id="IPR016732">
    <property type="entry name" value="UCP018688"/>
</dbReference>
<comment type="caution">
    <text evidence="2">The sequence shown here is derived from an EMBL/GenBank/DDBJ whole genome shotgun (WGS) entry which is preliminary data.</text>
</comment>
<evidence type="ECO:0000313" key="2">
    <source>
        <dbReference type="EMBL" id="MBB4037914.1"/>
    </source>
</evidence>
<feature type="domain" description="Phosphatidylglycerol lysyltransferase C-terminal" evidence="1">
    <location>
        <begin position="25"/>
        <end position="287"/>
    </location>
</feature>
<dbReference type="PIRSF" id="PIRSF018688">
    <property type="entry name" value="UCP018688"/>
    <property type="match status" value="1"/>
</dbReference>
<dbReference type="AlphaFoldDB" id="A0A840CWB5"/>
<dbReference type="PANTHER" id="PTHR41373">
    <property type="entry name" value="DUF2156 DOMAIN-CONTAINING PROTEIN"/>
    <property type="match status" value="1"/>
</dbReference>
<evidence type="ECO:0000259" key="1">
    <source>
        <dbReference type="Pfam" id="PF09924"/>
    </source>
</evidence>
<dbReference type="RefSeq" id="WP_183308756.1">
    <property type="nucleotide sequence ID" value="NZ_JACIEP010000019.1"/>
</dbReference>
<dbReference type="InterPro" id="IPR024320">
    <property type="entry name" value="LPG_synthase_C"/>
</dbReference>
<dbReference type="InterPro" id="IPR016181">
    <property type="entry name" value="Acyl_CoA_acyltransferase"/>
</dbReference>
<proteinExistence type="predicted"/>